<dbReference type="AlphaFoldDB" id="A0AAQ1KFM9"/>
<dbReference type="Proteomes" id="UP000183385">
    <property type="component" value="Unassembled WGS sequence"/>
</dbReference>
<keyword evidence="2" id="KW-1185">Reference proteome</keyword>
<name>A0AAQ1KFM9_9PSED</name>
<sequence length="94" mass="10670">MITHFKVDGHLACGHHGSNLLSTGEPSRVKCRNCRGTEAFQNARKDMRNAARKAARKLLKVHAKQGWRAFWLEKLTEMPGLQRLPRGFSGQPYI</sequence>
<accession>A0AAQ1KFM9</accession>
<protein>
    <submittedName>
        <fullName evidence="1">Uncharacterized protein</fullName>
    </submittedName>
</protein>
<gene>
    <name evidence="1" type="ORF">SAMN05216577_111158</name>
</gene>
<dbReference type="EMBL" id="FOLS01000011">
    <property type="protein sequence ID" value="SFC86058.1"/>
    <property type="molecule type" value="Genomic_DNA"/>
</dbReference>
<evidence type="ECO:0000313" key="2">
    <source>
        <dbReference type="Proteomes" id="UP000183385"/>
    </source>
</evidence>
<comment type="caution">
    <text evidence="1">The sequence shown here is derived from an EMBL/GenBank/DDBJ whole genome shotgun (WGS) entry which is preliminary data.</text>
</comment>
<proteinExistence type="predicted"/>
<organism evidence="1 2">
    <name type="scientific">Pseudomonas citronellolis</name>
    <dbReference type="NCBI Taxonomy" id="53408"/>
    <lineage>
        <taxon>Bacteria</taxon>
        <taxon>Pseudomonadati</taxon>
        <taxon>Pseudomonadota</taxon>
        <taxon>Gammaproteobacteria</taxon>
        <taxon>Pseudomonadales</taxon>
        <taxon>Pseudomonadaceae</taxon>
        <taxon>Pseudomonas</taxon>
    </lineage>
</organism>
<reference evidence="1 2" key="1">
    <citation type="submission" date="2016-10" db="EMBL/GenBank/DDBJ databases">
        <authorList>
            <person name="Varghese N."/>
            <person name="Submissions S."/>
        </authorList>
    </citation>
    <scope>NUCLEOTIDE SEQUENCE [LARGE SCALE GENOMIC DNA]</scope>
    <source>
        <strain evidence="1 2">LMG 18378</strain>
    </source>
</reference>
<evidence type="ECO:0000313" key="1">
    <source>
        <dbReference type="EMBL" id="SFC86058.1"/>
    </source>
</evidence>
<dbReference type="RefSeq" id="WP_043317293.1">
    <property type="nucleotide sequence ID" value="NZ_CP101752.1"/>
</dbReference>